<evidence type="ECO:0000256" key="6">
    <source>
        <dbReference type="ARBA" id="ARBA00022801"/>
    </source>
</evidence>
<dbReference type="AlphaFoldDB" id="A0A7I4XZN3"/>
<dbReference type="Gene3D" id="3.40.50.1820">
    <property type="entry name" value="alpha/beta hydrolase"/>
    <property type="match status" value="1"/>
</dbReference>
<keyword evidence="7" id="KW-0720">Serine protease</keyword>
<accession>A0A7I4XZN3</accession>
<dbReference type="SUPFAM" id="SSF82171">
    <property type="entry name" value="DPP6 N-terminal domain-like"/>
    <property type="match status" value="1"/>
</dbReference>
<feature type="domain" description="Dipeptidylpeptidase IV N-terminal" evidence="16">
    <location>
        <begin position="138"/>
        <end position="513"/>
    </location>
</feature>
<reference evidence="18" key="1">
    <citation type="submission" date="2020-12" db="UniProtKB">
        <authorList>
            <consortium name="WormBaseParasite"/>
        </authorList>
    </citation>
    <scope>IDENTIFICATION</scope>
    <source>
        <strain evidence="18">MHco3</strain>
    </source>
</reference>
<dbReference type="InterPro" id="IPR001375">
    <property type="entry name" value="Peptidase_S9_cat"/>
</dbReference>
<dbReference type="Pfam" id="PF00326">
    <property type="entry name" value="Peptidase_S9"/>
    <property type="match status" value="1"/>
</dbReference>
<keyword evidence="17" id="KW-1185">Reference proteome</keyword>
<dbReference type="GO" id="GO:0004177">
    <property type="term" value="F:aminopeptidase activity"/>
    <property type="evidence" value="ECO:0007669"/>
    <property type="project" value="UniProtKB-KW"/>
</dbReference>
<dbReference type="Gene3D" id="2.140.10.30">
    <property type="entry name" value="Dipeptidylpeptidase IV, N-terminal domain"/>
    <property type="match status" value="1"/>
</dbReference>
<dbReference type="Pfam" id="PF00930">
    <property type="entry name" value="DPPIV_N"/>
    <property type="match status" value="1"/>
</dbReference>
<dbReference type="PANTHER" id="PTHR11731">
    <property type="entry name" value="PROTEASE FAMILY S9B,C DIPEPTIDYL-PEPTIDASE IV-RELATED"/>
    <property type="match status" value="1"/>
</dbReference>
<evidence type="ECO:0000313" key="18">
    <source>
        <dbReference type="WBParaSite" id="HCON_00033510-00001"/>
    </source>
</evidence>
<dbReference type="GO" id="GO:0008236">
    <property type="term" value="F:serine-type peptidase activity"/>
    <property type="evidence" value="ECO:0007669"/>
    <property type="project" value="UniProtKB-KW"/>
</dbReference>
<evidence type="ECO:0000256" key="8">
    <source>
        <dbReference type="ARBA" id="ARBA00022968"/>
    </source>
</evidence>
<evidence type="ECO:0000256" key="13">
    <source>
        <dbReference type="ARBA" id="ARBA00058505"/>
    </source>
</evidence>
<dbReference type="OrthoDB" id="16520at2759"/>
<keyword evidence="6" id="KW-0378">Hydrolase</keyword>
<evidence type="ECO:0000256" key="11">
    <source>
        <dbReference type="ARBA" id="ARBA00023180"/>
    </source>
</evidence>
<evidence type="ECO:0000256" key="4">
    <source>
        <dbReference type="ARBA" id="ARBA00022670"/>
    </source>
</evidence>
<keyword evidence="5 14" id="KW-0812">Transmembrane</keyword>
<name>A0A7I4XZN3_HAECO</name>
<evidence type="ECO:0000313" key="17">
    <source>
        <dbReference type="Proteomes" id="UP000025227"/>
    </source>
</evidence>
<protein>
    <submittedName>
        <fullName evidence="18">Dipeptidyl peptidase 4</fullName>
    </submittedName>
</protein>
<dbReference type="GO" id="GO:0008239">
    <property type="term" value="F:dipeptidyl-peptidase activity"/>
    <property type="evidence" value="ECO:0007669"/>
    <property type="project" value="TreeGrafter"/>
</dbReference>
<dbReference type="GO" id="GO:0012505">
    <property type="term" value="C:endomembrane system"/>
    <property type="evidence" value="ECO:0007669"/>
    <property type="project" value="UniProtKB-SubCell"/>
</dbReference>
<sequence length="804" mass="91872">FESAIHLHQRKQPHLDMADADLLDGPDEELGSGGPHERDWKGIATALLVIMIICSLIALAVLVLTPMSASVDPTRTQINLTTMSKLRSSIVNVRWSGLDDIIYENLNSGVLRLSAKLMTSKLLLDKGDLLTHHQYMISSDQRYFALFKETSDQIADKFNMTYSIQILNRETQLIYKVGIAKTDQERQRIFRWCSTGNDYVYWQDGHLYYSDSAESAASSRISGGDSNWEHGLFDWVYEEEIFGRDSKAIWWSDSGKKLAYLSREKSKEKTISLVSYPHNENYPRVVQLSYPKTHEKRLATYIVNIWDKNDRHTKQMDVQLRDSTAFHYLFGVKWVVLENQELLVATWANRLQNHISITFCDYKTAICKLVFEHRYPDKMWAEPGDFSSLLSNGHDAIFILLPRSTENGNSYQHISKLLVQHNSENNLKVAKPSFLSIGNYDVVALESYDAATDTIYYTALAPSPGNRHLYSTKALPTTEDVWKCVTCRHQNCTYQNNYISAEFKYILTQCKGPVHNHYYLSELKDGKLENMLEILRDEEYEAKLAATLLPTAFFETVTLKGDFEARVKIILPSEQRHRSTVRSLPVLLKVYAGPNTQLVNDEFAIGIEEYLASALNYAVVKIDGRGSTGRGWRYRSAIYGVLGSVEVQDQIEALKAVLKKHPTLDALRVSVFGWSYGGFVAVKMPEVAPEGFFKCAVAVAPVANFLYYDATYTERYMGEARMPAYESGDITFDVSHFRKTRLLLAHGLHDDNVHFQNSALLMEALQIQDIDFDLMLYPNQDHSISRRKHLYRKIAAFLERCARQ</sequence>
<dbReference type="GO" id="GO:0005886">
    <property type="term" value="C:plasma membrane"/>
    <property type="evidence" value="ECO:0007669"/>
    <property type="project" value="TreeGrafter"/>
</dbReference>
<evidence type="ECO:0000256" key="5">
    <source>
        <dbReference type="ARBA" id="ARBA00022692"/>
    </source>
</evidence>
<evidence type="ECO:0000256" key="7">
    <source>
        <dbReference type="ARBA" id="ARBA00022825"/>
    </source>
</evidence>
<dbReference type="InterPro" id="IPR002469">
    <property type="entry name" value="Peptidase_S9B_N"/>
</dbReference>
<organism evidence="17 18">
    <name type="scientific">Haemonchus contortus</name>
    <name type="common">Barber pole worm</name>
    <dbReference type="NCBI Taxonomy" id="6289"/>
    <lineage>
        <taxon>Eukaryota</taxon>
        <taxon>Metazoa</taxon>
        <taxon>Ecdysozoa</taxon>
        <taxon>Nematoda</taxon>
        <taxon>Chromadorea</taxon>
        <taxon>Rhabditida</taxon>
        <taxon>Rhabditina</taxon>
        <taxon>Rhabditomorpha</taxon>
        <taxon>Strongyloidea</taxon>
        <taxon>Trichostrongylidae</taxon>
        <taxon>Haemonchus</taxon>
    </lineage>
</organism>
<evidence type="ECO:0000256" key="10">
    <source>
        <dbReference type="ARBA" id="ARBA00023136"/>
    </source>
</evidence>
<evidence type="ECO:0000259" key="16">
    <source>
        <dbReference type="Pfam" id="PF00930"/>
    </source>
</evidence>
<keyword evidence="8" id="KW-0735">Signal-anchor</keyword>
<dbReference type="InterPro" id="IPR029058">
    <property type="entry name" value="AB_hydrolase_fold"/>
</dbReference>
<dbReference type="WBParaSite" id="HCON_00033510-00001">
    <property type="protein sequence ID" value="HCON_00033510-00001"/>
    <property type="gene ID" value="HCON_00033510"/>
</dbReference>
<dbReference type="FunFam" id="3.40.50.1820:FF:000003">
    <property type="entry name" value="Dipeptidyl peptidase 4"/>
    <property type="match status" value="1"/>
</dbReference>
<dbReference type="Proteomes" id="UP000025227">
    <property type="component" value="Unplaced"/>
</dbReference>
<dbReference type="SUPFAM" id="SSF53474">
    <property type="entry name" value="alpha/beta-Hydrolases"/>
    <property type="match status" value="1"/>
</dbReference>
<keyword evidence="9 14" id="KW-1133">Transmembrane helix</keyword>
<evidence type="ECO:0000256" key="1">
    <source>
        <dbReference type="ARBA" id="ARBA00004606"/>
    </source>
</evidence>
<comment type="similarity">
    <text evidence="2">Belongs to the peptidase S9B family. DPPIV subfamily.</text>
</comment>
<keyword evidence="4" id="KW-0645">Protease</keyword>
<evidence type="ECO:0000256" key="14">
    <source>
        <dbReference type="SAM" id="Phobius"/>
    </source>
</evidence>
<feature type="domain" description="Peptidase S9 prolyl oligopeptidase catalytic" evidence="15">
    <location>
        <begin position="609"/>
        <end position="802"/>
    </location>
</feature>
<evidence type="ECO:0000256" key="2">
    <source>
        <dbReference type="ARBA" id="ARBA00010036"/>
    </source>
</evidence>
<dbReference type="InterPro" id="IPR050278">
    <property type="entry name" value="Serine_Prot_S9B/DPPIV"/>
</dbReference>
<proteinExistence type="inferred from homology"/>
<comment type="function">
    <text evidence="13">Removes N-terminal dipeptides sequentially from polypeptides. Essential for control of distal tip cell migration.</text>
</comment>
<dbReference type="GO" id="GO:0006508">
    <property type="term" value="P:proteolysis"/>
    <property type="evidence" value="ECO:0007669"/>
    <property type="project" value="UniProtKB-KW"/>
</dbReference>
<dbReference type="PANTHER" id="PTHR11731:SF200">
    <property type="entry name" value="DIPEPTIDYL PEPTIDASE 10, ISOFORM B"/>
    <property type="match status" value="1"/>
</dbReference>
<keyword evidence="3" id="KW-0031">Aminopeptidase</keyword>
<evidence type="ECO:0000256" key="9">
    <source>
        <dbReference type="ARBA" id="ARBA00022989"/>
    </source>
</evidence>
<feature type="transmembrane region" description="Helical" evidence="14">
    <location>
        <begin position="43"/>
        <end position="64"/>
    </location>
</feature>
<keyword evidence="11" id="KW-0325">Glycoprotein</keyword>
<evidence type="ECO:0000259" key="15">
    <source>
        <dbReference type="Pfam" id="PF00326"/>
    </source>
</evidence>
<evidence type="ECO:0000256" key="3">
    <source>
        <dbReference type="ARBA" id="ARBA00022438"/>
    </source>
</evidence>
<keyword evidence="10 14" id="KW-0472">Membrane</keyword>
<evidence type="ECO:0000256" key="12">
    <source>
        <dbReference type="ARBA" id="ARBA00037847"/>
    </source>
</evidence>
<comment type="subcellular location">
    <subcellularLocation>
        <location evidence="12">Endomembrane system</location>
        <topology evidence="12">Single-pass membrane protein</topology>
    </subcellularLocation>
    <subcellularLocation>
        <location evidence="1">Membrane</location>
        <topology evidence="1">Single-pass type II membrane protein</topology>
    </subcellularLocation>
</comment>
<dbReference type="OMA" id="WLEDVTH"/>